<feature type="region of interest" description="Disordered" evidence="1">
    <location>
        <begin position="48"/>
        <end position="76"/>
    </location>
</feature>
<evidence type="ECO:0000313" key="4">
    <source>
        <dbReference type="Proteomes" id="UP000580250"/>
    </source>
</evidence>
<evidence type="ECO:0000313" key="3">
    <source>
        <dbReference type="EMBL" id="CAD2197290.1"/>
    </source>
</evidence>
<feature type="compositionally biased region" description="Basic and acidic residues" evidence="1">
    <location>
        <begin position="63"/>
        <end position="76"/>
    </location>
</feature>
<feature type="signal peptide" evidence="2">
    <location>
        <begin position="1"/>
        <end position="19"/>
    </location>
</feature>
<name>A0A6V7XD73_MELEN</name>
<dbReference type="AlphaFoldDB" id="A0A6V7XD73"/>
<evidence type="ECO:0000256" key="1">
    <source>
        <dbReference type="SAM" id="MobiDB-lite"/>
    </source>
</evidence>
<reference evidence="3 4" key="1">
    <citation type="submission" date="2020-08" db="EMBL/GenBank/DDBJ databases">
        <authorList>
            <person name="Koutsovoulos G."/>
            <person name="Danchin GJ E."/>
        </authorList>
    </citation>
    <scope>NUCLEOTIDE SEQUENCE [LARGE SCALE GENOMIC DNA]</scope>
</reference>
<feature type="region of interest" description="Disordered" evidence="1">
    <location>
        <begin position="294"/>
        <end position="314"/>
    </location>
</feature>
<gene>
    <name evidence="3" type="ORF">MENT_LOCUS50524</name>
</gene>
<sequence>MKLALFLLAFLCCFSEGDGGGSQPSPLSTHAIRLTSIRAPRLQFLKHRKLKPPNSNQSNHRLTMTDESKSQLRETEESLSKIWKQTEYPSKSANPLTLKKKPLEKALNKIKDKKKNEENIKIFEEEDFFKFLKAKIKQKREERPKFKRAQEARFSSGKIWVSPPLVDWAGQLNEEIVENLFKNLPKMLKHVEVAEEAVNMVLVLDEINRVMEYETAINEIEWALEDEEEKKMKEEEGKMGNEVEKEEKGEEKGELKKMKEEEKKMRNEVMKDELEVEEMKMKEEEGKVRNEVMKKGRDEEEKEGKMKEENGKMKNKVMKEGMDEEEEYEKMSKEKGKMRNGLVKDEQDEEEKKEKIKVEKVVTYKQEKYKDGKGRLYHHWLKLTLYGILNISAPGDNVDERLKEGLERLNQANDFVNLLHEENKSRIEFEVGVENSKNLLNRAAKVLNKFNNFRTSYFQPGSVLDKYKVIDDKKLKNKKEVYIDRQPSIKIKEDNWLEEASKKLRKEREKELKHVMKSVIFSGNALVINKTVDWSKEYNANFVVEMLSRYIIINN</sequence>
<protein>
    <submittedName>
        <fullName evidence="3">Uncharacterized protein</fullName>
    </submittedName>
</protein>
<feature type="region of interest" description="Disordered" evidence="1">
    <location>
        <begin position="231"/>
        <end position="260"/>
    </location>
</feature>
<feature type="compositionally biased region" description="Polar residues" evidence="1">
    <location>
        <begin position="53"/>
        <end position="62"/>
    </location>
</feature>
<evidence type="ECO:0000256" key="2">
    <source>
        <dbReference type="SAM" id="SignalP"/>
    </source>
</evidence>
<proteinExistence type="predicted"/>
<dbReference type="EMBL" id="CAJEWN010001416">
    <property type="protein sequence ID" value="CAD2197290.1"/>
    <property type="molecule type" value="Genomic_DNA"/>
</dbReference>
<keyword evidence="2" id="KW-0732">Signal</keyword>
<comment type="caution">
    <text evidence="3">The sequence shown here is derived from an EMBL/GenBank/DDBJ whole genome shotgun (WGS) entry which is preliminary data.</text>
</comment>
<accession>A0A6V7XD73</accession>
<organism evidence="3 4">
    <name type="scientific">Meloidogyne enterolobii</name>
    <name type="common">Root-knot nematode worm</name>
    <name type="synonym">Meloidogyne mayaguensis</name>
    <dbReference type="NCBI Taxonomy" id="390850"/>
    <lineage>
        <taxon>Eukaryota</taxon>
        <taxon>Metazoa</taxon>
        <taxon>Ecdysozoa</taxon>
        <taxon>Nematoda</taxon>
        <taxon>Chromadorea</taxon>
        <taxon>Rhabditida</taxon>
        <taxon>Tylenchina</taxon>
        <taxon>Tylenchomorpha</taxon>
        <taxon>Tylenchoidea</taxon>
        <taxon>Meloidogynidae</taxon>
        <taxon>Meloidogyninae</taxon>
        <taxon>Meloidogyne</taxon>
    </lineage>
</organism>
<feature type="chain" id="PRO_5028024503" evidence="2">
    <location>
        <begin position="20"/>
        <end position="555"/>
    </location>
</feature>
<dbReference type="Proteomes" id="UP000580250">
    <property type="component" value="Unassembled WGS sequence"/>
</dbReference>